<keyword evidence="2" id="KW-1185">Reference proteome</keyword>
<reference evidence="1" key="1">
    <citation type="submission" date="2019-07" db="EMBL/GenBank/DDBJ databases">
        <authorList>
            <person name="Dittberner H."/>
        </authorList>
    </citation>
    <scope>NUCLEOTIDE SEQUENCE [LARGE SCALE GENOMIC DNA]</scope>
</reference>
<name>A0A565ASI3_9BRAS</name>
<evidence type="ECO:0000313" key="2">
    <source>
        <dbReference type="Proteomes" id="UP000489600"/>
    </source>
</evidence>
<evidence type="ECO:0000313" key="1">
    <source>
        <dbReference type="EMBL" id="VVA92322.1"/>
    </source>
</evidence>
<accession>A0A565ASI3</accession>
<proteinExistence type="predicted"/>
<dbReference type="EMBL" id="CABITT030000001">
    <property type="protein sequence ID" value="VVA92322.1"/>
    <property type="molecule type" value="Genomic_DNA"/>
</dbReference>
<organism evidence="1 2">
    <name type="scientific">Arabis nemorensis</name>
    <dbReference type="NCBI Taxonomy" id="586526"/>
    <lineage>
        <taxon>Eukaryota</taxon>
        <taxon>Viridiplantae</taxon>
        <taxon>Streptophyta</taxon>
        <taxon>Embryophyta</taxon>
        <taxon>Tracheophyta</taxon>
        <taxon>Spermatophyta</taxon>
        <taxon>Magnoliopsida</taxon>
        <taxon>eudicotyledons</taxon>
        <taxon>Gunneridae</taxon>
        <taxon>Pentapetalae</taxon>
        <taxon>rosids</taxon>
        <taxon>malvids</taxon>
        <taxon>Brassicales</taxon>
        <taxon>Brassicaceae</taxon>
        <taxon>Arabideae</taxon>
        <taxon>Arabis</taxon>
    </lineage>
</organism>
<dbReference type="AlphaFoldDB" id="A0A565ASI3"/>
<sequence length="212" mass="23638">MAHVFDQDYAAAAVAVNLLSHVRLILKMDKAYTNYSAQYLLDNACSKKEAGQGETDRDSSKLTAKDCLEFVFKEGIPKEDDWTHLGCLSKPPSAYNPARVYMKGKVIEPEDLNEAIIFMVQQPIGAKLHVFSPELDDHVGENGIYIGRSSDETRYVGLVEVMIVAMKRITGEQPIATVKMYHKNKKDTLVTVALDTKSGPLLVDFFLPLLSR</sequence>
<dbReference type="Proteomes" id="UP000489600">
    <property type="component" value="Unassembled WGS sequence"/>
</dbReference>
<gene>
    <name evidence="1" type="ORF">ANE_LOCUS2767</name>
</gene>
<protein>
    <submittedName>
        <fullName evidence="1">Uncharacterized protein</fullName>
    </submittedName>
</protein>
<comment type="caution">
    <text evidence="1">The sequence shown here is derived from an EMBL/GenBank/DDBJ whole genome shotgun (WGS) entry which is preliminary data.</text>
</comment>